<reference evidence="1" key="1">
    <citation type="submission" date="2022-11" db="EMBL/GenBank/DDBJ databases">
        <title>Methylomonas rapida sp. nov., Carotenoid-Producing Obligate Methanotrophs with High Growth Characteristics and Biotechnological Potential.</title>
        <authorList>
            <person name="Tikhonova E.N."/>
            <person name="Suleimanov R.Z."/>
            <person name="Miroshnikov K."/>
            <person name="Oshkin I.Y."/>
            <person name="Belova S.E."/>
            <person name="Danilova O.V."/>
            <person name="Ashikhmin A."/>
            <person name="Konopkin A."/>
            <person name="But S.Y."/>
            <person name="Khmelenina V.N."/>
            <person name="Kuznetsov N."/>
            <person name="Pimenov N.V."/>
            <person name="Dedysh S.N."/>
        </authorList>
    </citation>
    <scope>NUCLEOTIDE SEQUENCE</scope>
    <source>
        <strain evidence="1">MP1</strain>
    </source>
</reference>
<protein>
    <submittedName>
        <fullName evidence="1">Nucleotidyltransferase domain-containing protein</fullName>
    </submittedName>
</protein>
<dbReference type="Gene3D" id="3.30.460.10">
    <property type="entry name" value="Beta Polymerase, domain 2"/>
    <property type="match status" value="1"/>
</dbReference>
<evidence type="ECO:0000313" key="1">
    <source>
        <dbReference type="EMBL" id="WAR46591.1"/>
    </source>
</evidence>
<dbReference type="SUPFAM" id="SSF81301">
    <property type="entry name" value="Nucleotidyltransferase"/>
    <property type="match status" value="1"/>
</dbReference>
<accession>A0ABY7GQ14</accession>
<name>A0ABY7GQ14_9GAMM</name>
<organism evidence="1 2">
    <name type="scientific">Methylomonas rapida</name>
    <dbReference type="NCBI Taxonomy" id="2963939"/>
    <lineage>
        <taxon>Bacteria</taxon>
        <taxon>Pseudomonadati</taxon>
        <taxon>Pseudomonadota</taxon>
        <taxon>Gammaproteobacteria</taxon>
        <taxon>Methylococcales</taxon>
        <taxon>Methylococcaceae</taxon>
        <taxon>Methylomonas</taxon>
    </lineage>
</organism>
<dbReference type="InterPro" id="IPR043519">
    <property type="entry name" value="NT_sf"/>
</dbReference>
<keyword evidence="2" id="KW-1185">Reference proteome</keyword>
<sequence length="68" mass="7479">MRLTPSYRETIKEVAKNVFGDNVSVWLFGSRLDATAKGGDVDLLIKLESSMSDKALLAARYNPKSGVF</sequence>
<evidence type="ECO:0000313" key="2">
    <source>
        <dbReference type="Proteomes" id="UP001162780"/>
    </source>
</evidence>
<dbReference type="RefSeq" id="WP_255187502.1">
    <property type="nucleotide sequence ID" value="NZ_CP113517.1"/>
</dbReference>
<dbReference type="CDD" id="cd05403">
    <property type="entry name" value="NT_KNTase_like"/>
    <property type="match status" value="1"/>
</dbReference>
<proteinExistence type="predicted"/>
<gene>
    <name evidence="1" type="ORF">NM686_008775</name>
</gene>
<dbReference type="Proteomes" id="UP001162780">
    <property type="component" value="Chromosome"/>
</dbReference>
<dbReference type="EMBL" id="CP113517">
    <property type="protein sequence ID" value="WAR46591.1"/>
    <property type="molecule type" value="Genomic_DNA"/>
</dbReference>